<name>A0ABQ6X9K7_9GAMM</name>
<gene>
    <name evidence="2" type="ORF">F1978_07040</name>
</gene>
<proteinExistence type="predicted"/>
<evidence type="ECO:0000313" key="3">
    <source>
        <dbReference type="Proteomes" id="UP000466130"/>
    </source>
</evidence>
<evidence type="ECO:0000256" key="1">
    <source>
        <dbReference type="SAM" id="Phobius"/>
    </source>
</evidence>
<reference evidence="2 3" key="1">
    <citation type="submission" date="2019-09" db="EMBL/GenBank/DDBJ databases">
        <title>The Halomonas whole genome shotgun (WGS).</title>
        <authorList>
            <person name="Xie Z."/>
        </authorList>
    </citation>
    <scope>NUCLEOTIDE SEQUENCE [LARGE SCALE GENOMIC DNA]</scope>
    <source>
        <strain evidence="2 3">NBT06E8</strain>
    </source>
</reference>
<evidence type="ECO:0000313" key="2">
    <source>
        <dbReference type="EMBL" id="KAE8438701.1"/>
    </source>
</evidence>
<protein>
    <submittedName>
        <fullName evidence="2">Uncharacterized protein</fullName>
    </submittedName>
</protein>
<dbReference type="Proteomes" id="UP000466130">
    <property type="component" value="Unassembled WGS sequence"/>
</dbReference>
<keyword evidence="1" id="KW-1133">Transmembrane helix</keyword>
<dbReference type="EMBL" id="VWRT01000005">
    <property type="protein sequence ID" value="KAE8438701.1"/>
    <property type="molecule type" value="Genomic_DNA"/>
</dbReference>
<accession>A0ABQ6X9K7</accession>
<keyword evidence="1" id="KW-0812">Transmembrane</keyword>
<feature type="transmembrane region" description="Helical" evidence="1">
    <location>
        <begin position="34"/>
        <end position="54"/>
    </location>
</feature>
<keyword evidence="1" id="KW-0472">Membrane</keyword>
<sequence length="78" mass="8123">MPSPNRQRGVWLGLCLGLLGLIVIGSMWTSGTAALPHVLAALTVLIPLTLFGVVLKSPWPAVGALALLLVIDVTLRLG</sequence>
<keyword evidence="3" id="KW-1185">Reference proteome</keyword>
<organism evidence="2 3">
    <name type="scientific">Vreelandella piezotolerans</name>
    <dbReference type="NCBI Taxonomy" id="2609667"/>
    <lineage>
        <taxon>Bacteria</taxon>
        <taxon>Pseudomonadati</taxon>
        <taxon>Pseudomonadota</taxon>
        <taxon>Gammaproteobacteria</taxon>
        <taxon>Oceanospirillales</taxon>
        <taxon>Halomonadaceae</taxon>
        <taxon>Vreelandella</taxon>
    </lineage>
</organism>
<comment type="caution">
    <text evidence="2">The sequence shown here is derived from an EMBL/GenBank/DDBJ whole genome shotgun (WGS) entry which is preliminary data.</text>
</comment>
<dbReference type="RefSeq" id="WP_153842933.1">
    <property type="nucleotide sequence ID" value="NZ_CP048602.1"/>
</dbReference>
<feature type="transmembrane region" description="Helical" evidence="1">
    <location>
        <begin position="9"/>
        <end position="28"/>
    </location>
</feature>